<dbReference type="EMBL" id="JAHRIP010085939">
    <property type="protein sequence ID" value="MEQ2314968.1"/>
    <property type="molecule type" value="Genomic_DNA"/>
</dbReference>
<organism evidence="2 3">
    <name type="scientific">Ameca splendens</name>
    <dbReference type="NCBI Taxonomy" id="208324"/>
    <lineage>
        <taxon>Eukaryota</taxon>
        <taxon>Metazoa</taxon>
        <taxon>Chordata</taxon>
        <taxon>Craniata</taxon>
        <taxon>Vertebrata</taxon>
        <taxon>Euteleostomi</taxon>
        <taxon>Actinopterygii</taxon>
        <taxon>Neopterygii</taxon>
        <taxon>Teleostei</taxon>
        <taxon>Neoteleostei</taxon>
        <taxon>Acanthomorphata</taxon>
        <taxon>Ovalentaria</taxon>
        <taxon>Atherinomorphae</taxon>
        <taxon>Cyprinodontiformes</taxon>
        <taxon>Goodeidae</taxon>
        <taxon>Ameca</taxon>
    </lineage>
</organism>
<gene>
    <name evidence="2" type="ORF">AMECASPLE_017374</name>
</gene>
<sequence>MLAALPSAFTLEKTNRRASSQTSKHPIQGSHYGRAIKNHERGWLMTTRSASGKVQASITWESRGIIIKGFISSFT</sequence>
<name>A0ABV1A8U5_9TELE</name>
<evidence type="ECO:0000256" key="1">
    <source>
        <dbReference type="SAM" id="MobiDB-lite"/>
    </source>
</evidence>
<evidence type="ECO:0000313" key="2">
    <source>
        <dbReference type="EMBL" id="MEQ2314968.1"/>
    </source>
</evidence>
<protein>
    <submittedName>
        <fullName evidence="2">Uncharacterized protein</fullName>
    </submittedName>
</protein>
<reference evidence="2 3" key="1">
    <citation type="submission" date="2021-06" db="EMBL/GenBank/DDBJ databases">
        <authorList>
            <person name="Palmer J.M."/>
        </authorList>
    </citation>
    <scope>NUCLEOTIDE SEQUENCE [LARGE SCALE GENOMIC DNA]</scope>
    <source>
        <strain evidence="2 3">AS_MEX2019</strain>
        <tissue evidence="2">Muscle</tissue>
    </source>
</reference>
<comment type="caution">
    <text evidence="2">The sequence shown here is derived from an EMBL/GenBank/DDBJ whole genome shotgun (WGS) entry which is preliminary data.</text>
</comment>
<feature type="region of interest" description="Disordered" evidence="1">
    <location>
        <begin position="1"/>
        <end position="32"/>
    </location>
</feature>
<accession>A0ABV1A8U5</accession>
<dbReference type="Proteomes" id="UP001469553">
    <property type="component" value="Unassembled WGS sequence"/>
</dbReference>
<keyword evidence="3" id="KW-1185">Reference proteome</keyword>
<proteinExistence type="predicted"/>
<evidence type="ECO:0000313" key="3">
    <source>
        <dbReference type="Proteomes" id="UP001469553"/>
    </source>
</evidence>